<keyword evidence="6" id="KW-1185">Reference proteome</keyword>
<accession>A0A7X4YSS2</accession>
<protein>
    <submittedName>
        <fullName evidence="5">NUDIX domain-containing protein</fullName>
    </submittedName>
</protein>
<evidence type="ECO:0000256" key="2">
    <source>
        <dbReference type="ARBA" id="ARBA00022801"/>
    </source>
</evidence>
<dbReference type="AlphaFoldDB" id="A0A7X4YSS2"/>
<dbReference type="InterPro" id="IPR020476">
    <property type="entry name" value="Nudix_hydrolase"/>
</dbReference>
<dbReference type="Proteomes" id="UP000558113">
    <property type="component" value="Unassembled WGS sequence"/>
</dbReference>
<evidence type="ECO:0000259" key="4">
    <source>
        <dbReference type="PROSITE" id="PS51462"/>
    </source>
</evidence>
<dbReference type="Pfam" id="PF00293">
    <property type="entry name" value="NUDIX"/>
    <property type="match status" value="1"/>
</dbReference>
<proteinExistence type="inferred from homology"/>
<organism evidence="5 6">
    <name type="scientific">Paenibacillus sacheonensis</name>
    <dbReference type="NCBI Taxonomy" id="742054"/>
    <lineage>
        <taxon>Bacteria</taxon>
        <taxon>Bacillati</taxon>
        <taxon>Bacillota</taxon>
        <taxon>Bacilli</taxon>
        <taxon>Bacillales</taxon>
        <taxon>Paenibacillaceae</taxon>
        <taxon>Paenibacillus</taxon>
    </lineage>
</organism>
<evidence type="ECO:0000313" key="5">
    <source>
        <dbReference type="EMBL" id="NBC70874.1"/>
    </source>
</evidence>
<evidence type="ECO:0000313" key="6">
    <source>
        <dbReference type="Proteomes" id="UP000558113"/>
    </source>
</evidence>
<dbReference type="InterPro" id="IPR020084">
    <property type="entry name" value="NUDIX_hydrolase_CS"/>
</dbReference>
<dbReference type="PROSITE" id="PS51462">
    <property type="entry name" value="NUDIX"/>
    <property type="match status" value="1"/>
</dbReference>
<dbReference type="PRINTS" id="PR00502">
    <property type="entry name" value="NUDIXFAMILY"/>
</dbReference>
<evidence type="ECO:0000256" key="3">
    <source>
        <dbReference type="RuleBase" id="RU003476"/>
    </source>
</evidence>
<feature type="domain" description="Nudix hydrolase" evidence="4">
    <location>
        <begin position="1"/>
        <end position="136"/>
    </location>
</feature>
<dbReference type="PROSITE" id="PS00893">
    <property type="entry name" value="NUDIX_BOX"/>
    <property type="match status" value="1"/>
</dbReference>
<reference evidence="5 6" key="1">
    <citation type="submission" date="2020-01" db="EMBL/GenBank/DDBJ databases">
        <title>Paenibacillus soybeanensis sp. nov. isolated from the nodules of soybean (Glycine max(L.) Merr).</title>
        <authorList>
            <person name="Wang H."/>
        </authorList>
    </citation>
    <scope>NUCLEOTIDE SEQUENCE [LARGE SCALE GENOMIC DNA]</scope>
    <source>
        <strain evidence="5 6">DSM 23054</strain>
    </source>
</reference>
<comment type="cofactor">
    <cofactor evidence="1">
        <name>Mg(2+)</name>
        <dbReference type="ChEBI" id="CHEBI:18420"/>
    </cofactor>
</comment>
<comment type="similarity">
    <text evidence="3">Belongs to the Nudix hydrolase family.</text>
</comment>
<dbReference type="RefSeq" id="WP_161700267.1">
    <property type="nucleotide sequence ID" value="NZ_JAAAMU010000009.1"/>
</dbReference>
<dbReference type="InterPro" id="IPR015797">
    <property type="entry name" value="NUDIX_hydrolase-like_dom_sf"/>
</dbReference>
<dbReference type="Gene3D" id="3.90.79.10">
    <property type="entry name" value="Nucleoside Triphosphate Pyrophosphohydrolase"/>
    <property type="match status" value="1"/>
</dbReference>
<keyword evidence="2 3" id="KW-0378">Hydrolase</keyword>
<sequence length="161" mass="17947">MRTVCSAGGLIVKDDSVLLVKIAHGANKDYWMLPGGLVDEGESAEQAAVREVREEAGIQAEPLRLIGVRTGTKETEEGPELGIHLVYEMAWTEGEAEADLSEVTDARFRPIDEVLDDEWTINLTKECLRSYLRAAPGSGLTKLPERIETRNKYIDYHLYTL</sequence>
<dbReference type="GO" id="GO:0016787">
    <property type="term" value="F:hydrolase activity"/>
    <property type="evidence" value="ECO:0007669"/>
    <property type="project" value="UniProtKB-KW"/>
</dbReference>
<comment type="caution">
    <text evidence="5">The sequence shown here is derived from an EMBL/GenBank/DDBJ whole genome shotgun (WGS) entry which is preliminary data.</text>
</comment>
<dbReference type="PANTHER" id="PTHR43046:SF14">
    <property type="entry name" value="MUTT_NUDIX FAMILY PROTEIN"/>
    <property type="match status" value="1"/>
</dbReference>
<name>A0A7X4YSS2_9BACL</name>
<dbReference type="InterPro" id="IPR000086">
    <property type="entry name" value="NUDIX_hydrolase_dom"/>
</dbReference>
<dbReference type="OrthoDB" id="9800077at2"/>
<gene>
    <name evidence="5" type="ORF">GT003_17885</name>
</gene>
<dbReference type="EMBL" id="JAAAMU010000009">
    <property type="protein sequence ID" value="NBC70874.1"/>
    <property type="molecule type" value="Genomic_DNA"/>
</dbReference>
<dbReference type="SUPFAM" id="SSF55811">
    <property type="entry name" value="Nudix"/>
    <property type="match status" value="1"/>
</dbReference>
<evidence type="ECO:0000256" key="1">
    <source>
        <dbReference type="ARBA" id="ARBA00001946"/>
    </source>
</evidence>
<dbReference type="PANTHER" id="PTHR43046">
    <property type="entry name" value="GDP-MANNOSE MANNOSYL HYDROLASE"/>
    <property type="match status" value="1"/>
</dbReference>